<evidence type="ECO:0000256" key="3">
    <source>
        <dbReference type="ARBA" id="ARBA00022741"/>
    </source>
</evidence>
<evidence type="ECO:0000256" key="5">
    <source>
        <dbReference type="ARBA" id="ARBA00022840"/>
    </source>
</evidence>
<keyword evidence="5 6" id="KW-0067">ATP-binding</keyword>
<dbReference type="SUPFAM" id="SSF56024">
    <property type="entry name" value="Phospholipase D/nuclease"/>
    <property type="match status" value="2"/>
</dbReference>
<dbReference type="Pfam" id="PF02503">
    <property type="entry name" value="PP_kinase"/>
    <property type="match status" value="1"/>
</dbReference>
<feature type="binding site" evidence="6">
    <location>
        <position position="557"/>
    </location>
    <ligand>
        <name>ATP</name>
        <dbReference type="ChEBI" id="CHEBI:30616"/>
    </ligand>
</feature>
<evidence type="ECO:0000259" key="11">
    <source>
        <dbReference type="Pfam" id="PF17941"/>
    </source>
</evidence>
<evidence type="ECO:0000256" key="6">
    <source>
        <dbReference type="HAMAP-Rule" id="MF_00347"/>
    </source>
</evidence>
<feature type="domain" description="Polyphosphate kinase N-terminal" evidence="9">
    <location>
        <begin position="6"/>
        <end position="110"/>
    </location>
</feature>
<dbReference type="Pfam" id="PF17941">
    <property type="entry name" value="PP_kinase_C_1"/>
    <property type="match status" value="1"/>
</dbReference>
<dbReference type="Gene3D" id="3.30.1840.10">
    <property type="entry name" value="Polyphosphate kinase middle domain"/>
    <property type="match status" value="1"/>
</dbReference>
<dbReference type="STRING" id="1122949.GCA_000378725_00912"/>
<dbReference type="PIRSF" id="PIRSF015589">
    <property type="entry name" value="PP_kinase"/>
    <property type="match status" value="1"/>
</dbReference>
<feature type="domain" description="Polyphosphate kinase middle" evidence="8">
    <location>
        <begin position="120"/>
        <end position="297"/>
    </location>
</feature>
<dbReference type="InterPro" id="IPR036830">
    <property type="entry name" value="PP_kinase_middle_dom_sf"/>
</dbReference>
<comment type="PTM">
    <text evidence="6 7">An intermediate of this reaction is the autophosphorylated ppk in which a phosphate is covalently linked to a histidine residue through a N-P bond.</text>
</comment>
<dbReference type="Gene3D" id="1.20.58.310">
    <property type="entry name" value="Polyphosphate kinase N-terminal domain"/>
    <property type="match status" value="1"/>
</dbReference>
<feature type="binding site" evidence="6">
    <location>
        <position position="400"/>
    </location>
    <ligand>
        <name>Mg(2+)</name>
        <dbReference type="ChEBI" id="CHEBI:18420"/>
    </ligand>
</feature>
<evidence type="ECO:0000259" key="9">
    <source>
        <dbReference type="Pfam" id="PF13089"/>
    </source>
</evidence>
<comment type="catalytic activity">
    <reaction evidence="6 7">
        <text>[phosphate](n) + ATP = [phosphate](n+1) + ADP</text>
        <dbReference type="Rhea" id="RHEA:19573"/>
        <dbReference type="Rhea" id="RHEA-COMP:9859"/>
        <dbReference type="Rhea" id="RHEA-COMP:14280"/>
        <dbReference type="ChEBI" id="CHEBI:16838"/>
        <dbReference type="ChEBI" id="CHEBI:30616"/>
        <dbReference type="ChEBI" id="CHEBI:456216"/>
        <dbReference type="EC" id="2.7.4.1"/>
    </reaction>
</comment>
<feature type="active site" description="Phosphohistidine intermediate" evidence="6">
    <location>
        <position position="430"/>
    </location>
</feature>
<dbReference type="HAMAP" id="MF_00347">
    <property type="entry name" value="Polyphosphate_kinase"/>
    <property type="match status" value="1"/>
</dbReference>
<keyword evidence="6" id="KW-0479">Metal-binding</keyword>
<sequence>MSEKFFQNRELSWLRFNERVLEEAVEDHVPLLEKLKFVSIFVSNLDEFFMVRVGSLHDLSLLKKEARDNKTGMNANEQINAILEMLPPMYAKKDKIYKEITEKLRNYKIRNLKYEEANEEQKNFIDDFYLKNIDQLVSPQIVDLNHPFPFLENNKLYIICYLEKNGKNVFGIVPVRKSYVTYLLLPGQNTDYILMEDILLAQMENIFKGYKIISKNVFKTTRNTDFTDDRDTLEEFDDYQAYMKNILKKRKRLDVVRVESCGKLPEPVLEFLLKQLNIKAKQVFELNSPLLMKYVFTLIDDIPGARKNELLYKPFIAHNPLGRDSSIISAIREKDRLLSYPYETMETFLQLLKEASKDSECRSIKITIYRLAKNSKVVRYLCDAAQNGKEVTVFVELKARFDEESNINYANMLYEEGCNIIYGFNAYKIHSKICLITFRDKFGNLSYISQIGTGNYNESTAKQYTDFCFMTANPDIGLDATDFFKNMSMGNLNGKYKYLLQSPTSLKTGLMDYVNMEINKGEKGYICCKFNSLTDKEFIEKFVEASQKGCKVDLIIRGISCLIPGIKGYSDNITIRSIVGRFLEHPRIYVFGKDAQHVYISSADLMTRNTEKRVEIATPILDPDIKKRILSYIDVQLKDNVGGRLMNSGGEYEKFDTDGEKISSQEYFIEKAEREEKVKQENIYRQYEDIVVEREEKTSKVGFFQKLINLFKN</sequence>
<feature type="binding site" evidence="6">
    <location>
        <position position="44"/>
    </location>
    <ligand>
        <name>ATP</name>
        <dbReference type="ChEBI" id="CHEBI:30616"/>
    </ligand>
</feature>
<dbReference type="Pfam" id="PF13090">
    <property type="entry name" value="PP_kinase_C"/>
    <property type="match status" value="1"/>
</dbReference>
<dbReference type="AlphaFoldDB" id="A0A379C396"/>
<keyword evidence="1 6" id="KW-0597">Phosphoprotein</keyword>
<proteinExistence type="inferred from homology"/>
<gene>
    <name evidence="6 12" type="primary">ppk</name>
    <name evidence="12" type="ORF">NCTC13149_00343</name>
</gene>
<reference evidence="12 13" key="1">
    <citation type="submission" date="2018-06" db="EMBL/GenBank/DDBJ databases">
        <authorList>
            <consortium name="Pathogen Informatics"/>
            <person name="Doyle S."/>
        </authorList>
    </citation>
    <scope>NUCLEOTIDE SEQUENCE [LARGE SCALE GENOMIC DNA]</scope>
    <source>
        <strain evidence="12 13">NCTC13149</strain>
    </source>
</reference>
<dbReference type="InterPro" id="IPR025200">
    <property type="entry name" value="PPK_C_dom2"/>
</dbReference>
<feature type="binding site" evidence="6">
    <location>
        <position position="585"/>
    </location>
    <ligand>
        <name>ATP</name>
        <dbReference type="ChEBI" id="CHEBI:30616"/>
    </ligand>
</feature>
<dbReference type="InterPro" id="IPR025198">
    <property type="entry name" value="PPK_N_dom"/>
</dbReference>
<organism evidence="12 13">
    <name type="scientific">Peptoniphilus lacrimalis</name>
    <dbReference type="NCBI Taxonomy" id="33031"/>
    <lineage>
        <taxon>Bacteria</taxon>
        <taxon>Bacillati</taxon>
        <taxon>Bacillota</taxon>
        <taxon>Tissierellia</taxon>
        <taxon>Tissierellales</taxon>
        <taxon>Peptoniphilaceae</taxon>
        <taxon>Peptoniphilus</taxon>
    </lineage>
</organism>
<dbReference type="InterPro" id="IPR024953">
    <property type="entry name" value="PP_kinase_middle"/>
</dbReference>
<feature type="domain" description="Polyphosphate kinase C-terminal" evidence="11">
    <location>
        <begin position="327"/>
        <end position="488"/>
    </location>
</feature>
<dbReference type="Gene3D" id="3.30.870.10">
    <property type="entry name" value="Endonuclease Chain A"/>
    <property type="match status" value="2"/>
</dbReference>
<keyword evidence="2 6" id="KW-0808">Transferase</keyword>
<keyword evidence="3 6" id="KW-0547">Nucleotide-binding</keyword>
<protein>
    <recommendedName>
        <fullName evidence="6 7">Polyphosphate kinase</fullName>
        <ecNumber evidence="6 7">2.7.4.1</ecNumber>
    </recommendedName>
    <alternativeName>
        <fullName evidence="6">ATP-polyphosphate phosphotransferase</fullName>
    </alternativeName>
    <alternativeName>
        <fullName evidence="6">Polyphosphoric acid kinase</fullName>
    </alternativeName>
</protein>
<dbReference type="PANTHER" id="PTHR30218:SF0">
    <property type="entry name" value="POLYPHOSPHATE KINASE"/>
    <property type="match status" value="1"/>
</dbReference>
<dbReference type="GO" id="GO:0006799">
    <property type="term" value="P:polyphosphate biosynthetic process"/>
    <property type="evidence" value="ECO:0007669"/>
    <property type="project" value="UniProtKB-UniRule"/>
</dbReference>
<keyword evidence="4 6" id="KW-0418">Kinase</keyword>
<keyword evidence="6" id="KW-0460">Magnesium</keyword>
<comment type="cofactor">
    <cofactor evidence="6">
        <name>Mg(2+)</name>
        <dbReference type="ChEBI" id="CHEBI:18420"/>
    </cofactor>
</comment>
<feature type="binding site" evidence="6">
    <location>
        <position position="370"/>
    </location>
    <ligand>
        <name>Mg(2+)</name>
        <dbReference type="ChEBI" id="CHEBI:18420"/>
    </ligand>
</feature>
<evidence type="ECO:0000256" key="2">
    <source>
        <dbReference type="ARBA" id="ARBA00022679"/>
    </source>
</evidence>
<dbReference type="Pfam" id="PF13089">
    <property type="entry name" value="PP_kinase_N"/>
    <property type="match status" value="1"/>
</dbReference>
<evidence type="ECO:0000256" key="1">
    <source>
        <dbReference type="ARBA" id="ARBA00022553"/>
    </source>
</evidence>
<feature type="binding site" evidence="6">
    <location>
        <position position="464"/>
    </location>
    <ligand>
        <name>ATP</name>
        <dbReference type="ChEBI" id="CHEBI:30616"/>
    </ligand>
</feature>
<accession>A0A379C396</accession>
<dbReference type="RefSeq" id="WP_019034724.1">
    <property type="nucleotide sequence ID" value="NZ_UGSZ01000001.1"/>
</dbReference>
<dbReference type="GO" id="GO:0046872">
    <property type="term" value="F:metal ion binding"/>
    <property type="evidence" value="ECO:0007669"/>
    <property type="project" value="UniProtKB-KW"/>
</dbReference>
<evidence type="ECO:0000313" key="13">
    <source>
        <dbReference type="Proteomes" id="UP000255517"/>
    </source>
</evidence>
<evidence type="ECO:0000256" key="7">
    <source>
        <dbReference type="RuleBase" id="RU003800"/>
    </source>
</evidence>
<dbReference type="PANTHER" id="PTHR30218">
    <property type="entry name" value="POLYPHOSPHATE KINASE"/>
    <property type="match status" value="1"/>
</dbReference>
<dbReference type="InterPro" id="IPR036832">
    <property type="entry name" value="PPK_N_dom_sf"/>
</dbReference>
<evidence type="ECO:0000313" key="12">
    <source>
        <dbReference type="EMBL" id="SUB56571.1"/>
    </source>
</evidence>
<evidence type="ECO:0000259" key="10">
    <source>
        <dbReference type="Pfam" id="PF13090"/>
    </source>
</evidence>
<dbReference type="NCBIfam" id="TIGR03705">
    <property type="entry name" value="poly_P_kin"/>
    <property type="match status" value="1"/>
</dbReference>
<dbReference type="EC" id="2.7.4.1" evidence="6 7"/>
<evidence type="ECO:0000256" key="4">
    <source>
        <dbReference type="ARBA" id="ARBA00022777"/>
    </source>
</evidence>
<dbReference type="InterPro" id="IPR041108">
    <property type="entry name" value="PP_kinase_C_1"/>
</dbReference>
<dbReference type="OrthoDB" id="9761456at2"/>
<dbReference type="GO" id="GO:0008976">
    <property type="term" value="F:polyphosphate kinase activity"/>
    <property type="evidence" value="ECO:0007669"/>
    <property type="project" value="UniProtKB-UniRule"/>
</dbReference>
<feature type="domain" description="Polyphosphate kinase C-terminal" evidence="10">
    <location>
        <begin position="499"/>
        <end position="664"/>
    </location>
</feature>
<name>A0A379C396_9FIRM</name>
<dbReference type="Proteomes" id="UP000255517">
    <property type="component" value="Unassembled WGS sequence"/>
</dbReference>
<dbReference type="SUPFAM" id="SSF143724">
    <property type="entry name" value="PHP14-like"/>
    <property type="match status" value="1"/>
</dbReference>
<comment type="similarity">
    <text evidence="6 7">Belongs to the polyphosphate kinase 1 (PPK1) family.</text>
</comment>
<dbReference type="GO" id="GO:0009358">
    <property type="term" value="C:polyphosphate kinase complex"/>
    <property type="evidence" value="ECO:0007669"/>
    <property type="project" value="InterPro"/>
</dbReference>
<dbReference type="InterPro" id="IPR003414">
    <property type="entry name" value="PP_kinase"/>
</dbReference>
<evidence type="ECO:0000259" key="8">
    <source>
        <dbReference type="Pfam" id="PF02503"/>
    </source>
</evidence>
<comment type="function">
    <text evidence="6 7">Catalyzes the reversible transfer of the terminal phosphate of ATP to form a long-chain polyphosphate (polyP).</text>
</comment>
<dbReference type="GO" id="GO:0005524">
    <property type="term" value="F:ATP binding"/>
    <property type="evidence" value="ECO:0007669"/>
    <property type="project" value="UniProtKB-KW"/>
</dbReference>
<dbReference type="EMBL" id="UGSZ01000001">
    <property type="protein sequence ID" value="SUB56571.1"/>
    <property type="molecule type" value="Genomic_DNA"/>
</dbReference>
<dbReference type="SUPFAM" id="SSF140356">
    <property type="entry name" value="PPK N-terminal domain-like"/>
    <property type="match status" value="1"/>
</dbReference>
<dbReference type="NCBIfam" id="NF003917">
    <property type="entry name" value="PRK05443.1-1"/>
    <property type="match status" value="1"/>
</dbReference>